<evidence type="ECO:0000313" key="1">
    <source>
        <dbReference type="EMBL" id="KAL2465182.1"/>
    </source>
</evidence>
<accession>A0ABD1PMP3</accession>
<keyword evidence="2" id="KW-1185">Reference proteome</keyword>
<dbReference type="AlphaFoldDB" id="A0ABD1PMP3"/>
<gene>
    <name evidence="1" type="ORF">Adt_41033</name>
</gene>
<protein>
    <submittedName>
        <fullName evidence="1">Uncharacterized protein</fullName>
    </submittedName>
</protein>
<evidence type="ECO:0000313" key="2">
    <source>
        <dbReference type="Proteomes" id="UP001604336"/>
    </source>
</evidence>
<reference evidence="2" key="1">
    <citation type="submission" date="2024-07" db="EMBL/GenBank/DDBJ databases">
        <title>Two chromosome-level genome assemblies of Korean endemic species Abeliophyllum distichum and Forsythia ovata (Oleaceae).</title>
        <authorList>
            <person name="Jang H."/>
        </authorList>
    </citation>
    <scope>NUCLEOTIDE SEQUENCE [LARGE SCALE GENOMIC DNA]</scope>
</reference>
<name>A0ABD1PMP3_9LAMI</name>
<proteinExistence type="predicted"/>
<dbReference type="EMBL" id="JBFOLK010000013">
    <property type="protein sequence ID" value="KAL2465182.1"/>
    <property type="molecule type" value="Genomic_DNA"/>
</dbReference>
<organism evidence="1 2">
    <name type="scientific">Abeliophyllum distichum</name>
    <dbReference type="NCBI Taxonomy" id="126358"/>
    <lineage>
        <taxon>Eukaryota</taxon>
        <taxon>Viridiplantae</taxon>
        <taxon>Streptophyta</taxon>
        <taxon>Embryophyta</taxon>
        <taxon>Tracheophyta</taxon>
        <taxon>Spermatophyta</taxon>
        <taxon>Magnoliopsida</taxon>
        <taxon>eudicotyledons</taxon>
        <taxon>Gunneridae</taxon>
        <taxon>Pentapetalae</taxon>
        <taxon>asterids</taxon>
        <taxon>lamiids</taxon>
        <taxon>Lamiales</taxon>
        <taxon>Oleaceae</taxon>
        <taxon>Forsythieae</taxon>
        <taxon>Abeliophyllum</taxon>
    </lineage>
</organism>
<sequence>MPQINRDSAIDIFLYINTPLLAHDSRKTMGDTHVSLGMGWNGTGRADRDGASPSKRHDISRGINLEKVWQANGKMPLFIAFDNIEQTMQSIENNAKYFTRLVENYVRFTVSPCYPSWTEVPEEQRAGLHRIIEHKLVDVRETQQIYVASSGASIDERTIAMEVFRECRGHVYGVGRVPNVSSSSLDSTVASNVPRGTSNQFCEDAHNDDPRFAMYEA</sequence>
<dbReference type="Proteomes" id="UP001604336">
    <property type="component" value="Unassembled WGS sequence"/>
</dbReference>
<comment type="caution">
    <text evidence="1">The sequence shown here is derived from an EMBL/GenBank/DDBJ whole genome shotgun (WGS) entry which is preliminary data.</text>
</comment>